<name>K1VU64_TRIAC</name>
<accession>K1VU64</accession>
<dbReference type="InParanoid" id="K1VU64"/>
<gene>
    <name evidence="1" type="ORF">A1Q2_01541</name>
</gene>
<keyword evidence="2" id="KW-1185">Reference proteome</keyword>
<dbReference type="EMBL" id="AMBO01000234">
    <property type="protein sequence ID" value="EKD04066.1"/>
    <property type="molecule type" value="Genomic_DNA"/>
</dbReference>
<proteinExistence type="predicted"/>
<dbReference type="HOGENOM" id="CLU_1950314_0_0_1"/>
<dbReference type="Proteomes" id="UP000006757">
    <property type="component" value="Unassembled WGS sequence"/>
</dbReference>
<evidence type="ECO:0000313" key="2">
    <source>
        <dbReference type="Proteomes" id="UP000006757"/>
    </source>
</evidence>
<sequence length="129" mass="13926">MSTGHQGQEAIGLGRTGIEWGFQHFPLRLVSAFSASSAHIAPVSAHRGAFGATRPLPGLLSSPSRLARLLYPPSNDSRAHSVSRPAGLRRYTAVLTAQDRAFLPTSHLRITQPHISPGYKPHSHLVHRG</sequence>
<protein>
    <submittedName>
        <fullName evidence="1">Uncharacterized protein</fullName>
    </submittedName>
</protein>
<reference evidence="1 2" key="1">
    <citation type="journal article" date="2012" name="Eukaryot. Cell">
        <title>Genome sequence of the Trichosporon asahii environmental strain CBS 8904.</title>
        <authorList>
            <person name="Yang R.Y."/>
            <person name="Li H.T."/>
            <person name="Zhu H."/>
            <person name="Zhou G.P."/>
            <person name="Wang M."/>
            <person name="Wang L."/>
        </authorList>
    </citation>
    <scope>NUCLEOTIDE SEQUENCE [LARGE SCALE GENOMIC DNA]</scope>
    <source>
        <strain evidence="1 2">CBS 8904</strain>
    </source>
</reference>
<evidence type="ECO:0000313" key="1">
    <source>
        <dbReference type="EMBL" id="EKD04066.1"/>
    </source>
</evidence>
<organism evidence="1 2">
    <name type="scientific">Trichosporon asahii var. asahii (strain CBS 8904)</name>
    <name type="common">Yeast</name>
    <dbReference type="NCBI Taxonomy" id="1220162"/>
    <lineage>
        <taxon>Eukaryota</taxon>
        <taxon>Fungi</taxon>
        <taxon>Dikarya</taxon>
        <taxon>Basidiomycota</taxon>
        <taxon>Agaricomycotina</taxon>
        <taxon>Tremellomycetes</taxon>
        <taxon>Trichosporonales</taxon>
        <taxon>Trichosporonaceae</taxon>
        <taxon>Trichosporon</taxon>
    </lineage>
</organism>
<dbReference type="AlphaFoldDB" id="K1VU64"/>
<comment type="caution">
    <text evidence="1">The sequence shown here is derived from an EMBL/GenBank/DDBJ whole genome shotgun (WGS) entry which is preliminary data.</text>
</comment>